<name>A0AA35G8L5_9FIRM</name>
<dbReference type="RefSeq" id="WP_264844578.1">
    <property type="nucleotide sequence ID" value="NZ_AP025628.1"/>
</dbReference>
<dbReference type="PANTHER" id="PTHR33121">
    <property type="entry name" value="CYCLIC DI-GMP PHOSPHODIESTERASE PDEF"/>
    <property type="match status" value="1"/>
</dbReference>
<dbReference type="AlphaFoldDB" id="A0AA35G8L5"/>
<keyword evidence="3" id="KW-1185">Reference proteome</keyword>
<dbReference type="EMBL" id="AP025628">
    <property type="protein sequence ID" value="BDG60558.1"/>
    <property type="molecule type" value="Genomic_DNA"/>
</dbReference>
<organism evidence="2 3">
    <name type="scientific">Caldinitratiruptor microaerophilus</name>
    <dbReference type="NCBI Taxonomy" id="671077"/>
    <lineage>
        <taxon>Bacteria</taxon>
        <taxon>Bacillati</taxon>
        <taxon>Bacillota</taxon>
        <taxon>Clostridia</taxon>
        <taxon>Eubacteriales</taxon>
        <taxon>Symbiobacteriaceae</taxon>
        <taxon>Caldinitratiruptor</taxon>
    </lineage>
</organism>
<evidence type="ECO:0000313" key="3">
    <source>
        <dbReference type="Proteomes" id="UP001163687"/>
    </source>
</evidence>
<dbReference type="SMART" id="SM00052">
    <property type="entry name" value="EAL"/>
    <property type="match status" value="1"/>
</dbReference>
<evidence type="ECO:0000313" key="2">
    <source>
        <dbReference type="EMBL" id="BDG60558.1"/>
    </source>
</evidence>
<dbReference type="Proteomes" id="UP001163687">
    <property type="component" value="Chromosome"/>
</dbReference>
<dbReference type="Pfam" id="PF00563">
    <property type="entry name" value="EAL"/>
    <property type="match status" value="1"/>
</dbReference>
<evidence type="ECO:0000259" key="1">
    <source>
        <dbReference type="PROSITE" id="PS50883"/>
    </source>
</evidence>
<dbReference type="PANTHER" id="PTHR33121:SF76">
    <property type="entry name" value="SIGNALING PROTEIN"/>
    <property type="match status" value="1"/>
</dbReference>
<dbReference type="InterPro" id="IPR050706">
    <property type="entry name" value="Cyclic-di-GMP_PDE-like"/>
</dbReference>
<dbReference type="Gene3D" id="3.20.20.450">
    <property type="entry name" value="EAL domain"/>
    <property type="match status" value="1"/>
</dbReference>
<dbReference type="InterPro" id="IPR001633">
    <property type="entry name" value="EAL_dom"/>
</dbReference>
<dbReference type="SUPFAM" id="SSF141868">
    <property type="entry name" value="EAL domain-like"/>
    <property type="match status" value="1"/>
</dbReference>
<protein>
    <recommendedName>
        <fullName evidence="1">EAL domain-containing protein</fullName>
    </recommendedName>
</protein>
<proteinExistence type="predicted"/>
<dbReference type="InterPro" id="IPR035919">
    <property type="entry name" value="EAL_sf"/>
</dbReference>
<reference evidence="2" key="1">
    <citation type="submission" date="2022-03" db="EMBL/GenBank/DDBJ databases">
        <title>Complete genome sequence of Caldinitratiruptor microaerophilus.</title>
        <authorList>
            <person name="Mukaiyama R."/>
            <person name="Nishiyama T."/>
            <person name="Ueda K."/>
        </authorList>
    </citation>
    <scope>NUCLEOTIDE SEQUENCE</scope>
    <source>
        <strain evidence="2">JCM 16183</strain>
    </source>
</reference>
<feature type="domain" description="EAL" evidence="1">
    <location>
        <begin position="1"/>
        <end position="248"/>
    </location>
</feature>
<dbReference type="GO" id="GO:0071111">
    <property type="term" value="F:cyclic-guanylate-specific phosphodiesterase activity"/>
    <property type="evidence" value="ECO:0007669"/>
    <property type="project" value="InterPro"/>
</dbReference>
<dbReference type="KEGG" id="cmic:caldi_16480"/>
<dbReference type="PROSITE" id="PS50883">
    <property type="entry name" value="EAL"/>
    <property type="match status" value="1"/>
</dbReference>
<dbReference type="CDD" id="cd01948">
    <property type="entry name" value="EAL"/>
    <property type="match status" value="1"/>
</dbReference>
<sequence length="252" mass="26966">MSSRDVRPSGDLLGGRTVTIAFQPIVDMSNEDIFGYEVLVRDSGGSTGANGLVRQALARGEMNRLDRRVLTLCIRQRTVWAGLPLFVNIGPLSHPDVDVMARAYRRWVVAHGLDPARIVFEISERVPIVGGPGLACARALRAAGFGIALDDVGTGLSGLGALIEVRPDYIKVDGTITRATAQDPWAQQVVAGLVSLAANVGIRLIAEGIETGEHLRAVIRLGVRYVQGYYLGRPVVYAGDPTPFTGRVGGLR</sequence>
<gene>
    <name evidence="2" type="ORF">caldi_16480</name>
</gene>
<accession>A0AA35G8L5</accession>